<dbReference type="PANTHER" id="PTHR43319:SF3">
    <property type="entry name" value="BETA-LACTAMASE-RELATED DOMAIN-CONTAINING PROTEIN"/>
    <property type="match status" value="1"/>
</dbReference>
<reference evidence="2 3" key="1">
    <citation type="submission" date="2019-12" db="EMBL/GenBank/DDBJ databases">
        <title>Whole genome sequencing of endophytic Actinobacterium Micromonospora sp. MPMI6T.</title>
        <authorList>
            <person name="Evv R."/>
            <person name="Podile A.R."/>
        </authorList>
    </citation>
    <scope>NUCLEOTIDE SEQUENCE [LARGE SCALE GENOMIC DNA]</scope>
    <source>
        <strain evidence="2 3">MPMI6</strain>
    </source>
</reference>
<sequence length="372" mass="39747">MTDQLQSRVQQTIDELVATGREVGVQVAAYRHGEPIVDACAGVADRTTGRPVTPDTPFFSYSTGKGLISTVVHVLAEQELLDYDLRIAEVWPEFARHGKESVTLRHALTQSAGVPALPADVTAEELTDWDRMCAVVADSEPLWAPGTRHGYHAWTYGWLVGEVVRRVTGRTVGQVLADEVAGPLGVRDELFLGVPDDQLDRVAHLEERDWSAALAIMAAHVPHLDRVLPPGVRTDAALANRRDVRRADIPAVGTLSARAMARMYAALLGPVDGVRLVSTARLSEISSVQVRGTDWVFGQESALTLGYAVEADGAMFGWSGAGGSLAGAAPDLGLSVAVTTNVLAFSPDEDPMEDLRSFILNGVASIIDPSVA</sequence>
<dbReference type="RefSeq" id="WP_208811846.1">
    <property type="nucleotide sequence ID" value="NZ_WVUH01000032.1"/>
</dbReference>
<name>A0ABS3VMC0_MICEH</name>
<gene>
    <name evidence="2" type="ORF">GSF22_06490</name>
</gene>
<dbReference type="GO" id="GO:0016787">
    <property type="term" value="F:hydrolase activity"/>
    <property type="evidence" value="ECO:0007669"/>
    <property type="project" value="UniProtKB-KW"/>
</dbReference>
<comment type="caution">
    <text evidence="2">The sequence shown here is derived from an EMBL/GenBank/DDBJ whole genome shotgun (WGS) entry which is preliminary data.</text>
</comment>
<organism evidence="2 3">
    <name type="scientific">Micromonospora echinofusca</name>
    <dbReference type="NCBI Taxonomy" id="47858"/>
    <lineage>
        <taxon>Bacteria</taxon>
        <taxon>Bacillati</taxon>
        <taxon>Actinomycetota</taxon>
        <taxon>Actinomycetes</taxon>
        <taxon>Micromonosporales</taxon>
        <taxon>Micromonosporaceae</taxon>
        <taxon>Micromonospora</taxon>
    </lineage>
</organism>
<dbReference type="Proteomes" id="UP000823521">
    <property type="component" value="Unassembled WGS sequence"/>
</dbReference>
<proteinExistence type="predicted"/>
<dbReference type="InterPro" id="IPR001466">
    <property type="entry name" value="Beta-lactam-related"/>
</dbReference>
<accession>A0ABS3VMC0</accession>
<dbReference type="SUPFAM" id="SSF56601">
    <property type="entry name" value="beta-lactamase/transpeptidase-like"/>
    <property type="match status" value="1"/>
</dbReference>
<keyword evidence="3" id="KW-1185">Reference proteome</keyword>
<evidence type="ECO:0000313" key="3">
    <source>
        <dbReference type="Proteomes" id="UP000823521"/>
    </source>
</evidence>
<dbReference type="InterPro" id="IPR052907">
    <property type="entry name" value="Beta-lactamase/esterase"/>
</dbReference>
<dbReference type="PANTHER" id="PTHR43319">
    <property type="entry name" value="BETA-LACTAMASE-RELATED"/>
    <property type="match status" value="1"/>
</dbReference>
<evidence type="ECO:0000313" key="2">
    <source>
        <dbReference type="EMBL" id="MBO4205656.1"/>
    </source>
</evidence>
<dbReference type="Gene3D" id="3.40.710.10">
    <property type="entry name" value="DD-peptidase/beta-lactamase superfamily"/>
    <property type="match status" value="1"/>
</dbReference>
<dbReference type="EMBL" id="WVUH01000032">
    <property type="protein sequence ID" value="MBO4205656.1"/>
    <property type="molecule type" value="Genomic_DNA"/>
</dbReference>
<protein>
    <submittedName>
        <fullName evidence="2">Serine hydrolase</fullName>
    </submittedName>
</protein>
<keyword evidence="2" id="KW-0378">Hydrolase</keyword>
<feature type="domain" description="Beta-lactamase-related" evidence="1">
    <location>
        <begin position="9"/>
        <end position="351"/>
    </location>
</feature>
<dbReference type="Pfam" id="PF00144">
    <property type="entry name" value="Beta-lactamase"/>
    <property type="match status" value="1"/>
</dbReference>
<dbReference type="InterPro" id="IPR012338">
    <property type="entry name" value="Beta-lactam/transpept-like"/>
</dbReference>
<evidence type="ECO:0000259" key="1">
    <source>
        <dbReference type="Pfam" id="PF00144"/>
    </source>
</evidence>